<dbReference type="InterPro" id="IPR029036">
    <property type="entry name" value="P5CR_dimer"/>
</dbReference>
<dbReference type="PANTHER" id="PTHR11645">
    <property type="entry name" value="PYRROLINE-5-CARBOXYLATE REDUCTASE"/>
    <property type="match status" value="1"/>
</dbReference>
<keyword evidence="5" id="KW-0812">Transmembrane</keyword>
<comment type="caution">
    <text evidence="7">The sequence shown here is derived from an EMBL/GenBank/DDBJ whole genome shotgun (WGS) entry which is preliminary data.</text>
</comment>
<keyword evidence="3" id="KW-0521">NADP</keyword>
<dbReference type="HAMAP" id="MF_01925">
    <property type="entry name" value="P5C_reductase"/>
    <property type="match status" value="1"/>
</dbReference>
<comment type="function">
    <text evidence="3">Catalyzes the reduction of 1-pyrroline-5-carboxylate (PCA) to L-proline.</text>
</comment>
<dbReference type="InterPro" id="IPR036291">
    <property type="entry name" value="NAD(P)-bd_dom_sf"/>
</dbReference>
<keyword evidence="8" id="KW-1185">Reference proteome</keyword>
<dbReference type="RefSeq" id="WP_188819760.1">
    <property type="nucleotide sequence ID" value="NZ_BMLK01000009.1"/>
</dbReference>
<organism evidence="7 8">
    <name type="scientific">Novosphingobium indicum</name>
    <dbReference type="NCBI Taxonomy" id="462949"/>
    <lineage>
        <taxon>Bacteria</taxon>
        <taxon>Pseudomonadati</taxon>
        <taxon>Pseudomonadota</taxon>
        <taxon>Alphaproteobacteria</taxon>
        <taxon>Sphingomonadales</taxon>
        <taxon>Sphingomonadaceae</taxon>
        <taxon>Novosphingobium</taxon>
    </lineage>
</organism>
<dbReference type="Pfam" id="PF14748">
    <property type="entry name" value="P5CR_dimer"/>
    <property type="match status" value="1"/>
</dbReference>
<dbReference type="SUPFAM" id="SSF51735">
    <property type="entry name" value="NAD(P)-binding Rossmann-fold domains"/>
    <property type="match status" value="1"/>
</dbReference>
<dbReference type="PROSITE" id="PS00521">
    <property type="entry name" value="P5CR"/>
    <property type="match status" value="1"/>
</dbReference>
<protein>
    <recommendedName>
        <fullName evidence="3">Pyrroline-5-carboxylate reductase</fullName>
        <shortName evidence="3">P5C reductase</shortName>
        <shortName evidence="3">P5CR</shortName>
        <ecNumber evidence="3">1.5.1.2</ecNumber>
    </recommendedName>
    <alternativeName>
        <fullName evidence="3">PCA reductase</fullName>
    </alternativeName>
</protein>
<sequence>MNRFQNILLVGCGNMAGAMLTGWLAGGIPASRFTVVDPHRSEVPEGVTLLRDLPDGRFDAVMIGVKPQGLDEVAPAVAALVGRETALFSILAGVEFDSLAQRFPDAGAIVRVMPNLAAAVGKSPIALDSRGLDETGRAAVTALMEPLGTPEWLANETLFDAVTALAGCGPAFVYRFIQSLAAGAVALGLDEDQSQRLALAMVEGAAQLASEQARATPPVSPGELADRVASPGGSTRAGLNILDEGSALADVIAEAMTASRDRNAEMAAEARKR</sequence>
<dbReference type="EMBL" id="BMLK01000009">
    <property type="protein sequence ID" value="GGN50528.1"/>
    <property type="molecule type" value="Genomic_DNA"/>
</dbReference>
<dbReference type="PIRSF" id="PIRSF000193">
    <property type="entry name" value="Pyrrol-5-carb_rd"/>
    <property type="match status" value="1"/>
</dbReference>
<evidence type="ECO:0000256" key="2">
    <source>
        <dbReference type="ARBA" id="ARBA00023002"/>
    </source>
</evidence>
<keyword evidence="3" id="KW-0963">Cytoplasm</keyword>
<evidence type="ECO:0000313" key="8">
    <source>
        <dbReference type="Proteomes" id="UP000605099"/>
    </source>
</evidence>
<evidence type="ECO:0000256" key="1">
    <source>
        <dbReference type="ARBA" id="ARBA00005525"/>
    </source>
</evidence>
<comment type="similarity">
    <text evidence="1 3">Belongs to the pyrroline-5-carboxylate reductase family.</text>
</comment>
<dbReference type="Proteomes" id="UP000605099">
    <property type="component" value="Unassembled WGS sequence"/>
</dbReference>
<dbReference type="InterPro" id="IPR053790">
    <property type="entry name" value="P5CR-like_CS"/>
</dbReference>
<name>A0ABQ2JNY1_9SPHN</name>
<keyword evidence="2 3" id="KW-0560">Oxidoreductase</keyword>
<proteinExistence type="inferred from homology"/>
<comment type="catalytic activity">
    <reaction evidence="3">
        <text>L-proline + NADP(+) = (S)-1-pyrroline-5-carboxylate + NADPH + 2 H(+)</text>
        <dbReference type="Rhea" id="RHEA:14109"/>
        <dbReference type="ChEBI" id="CHEBI:15378"/>
        <dbReference type="ChEBI" id="CHEBI:17388"/>
        <dbReference type="ChEBI" id="CHEBI:57783"/>
        <dbReference type="ChEBI" id="CHEBI:58349"/>
        <dbReference type="ChEBI" id="CHEBI:60039"/>
        <dbReference type="EC" id="1.5.1.2"/>
    </reaction>
</comment>
<dbReference type="InterPro" id="IPR000304">
    <property type="entry name" value="Pyrroline-COOH_reductase"/>
</dbReference>
<evidence type="ECO:0000256" key="3">
    <source>
        <dbReference type="HAMAP-Rule" id="MF_01925"/>
    </source>
</evidence>
<keyword evidence="3" id="KW-0028">Amino-acid biosynthesis</keyword>
<reference evidence="8" key="1">
    <citation type="journal article" date="2019" name="Int. J. Syst. Evol. Microbiol.">
        <title>The Global Catalogue of Microorganisms (GCM) 10K type strain sequencing project: providing services to taxonomists for standard genome sequencing and annotation.</title>
        <authorList>
            <consortium name="The Broad Institute Genomics Platform"/>
            <consortium name="The Broad Institute Genome Sequencing Center for Infectious Disease"/>
            <person name="Wu L."/>
            <person name="Ma J."/>
        </authorList>
    </citation>
    <scope>NUCLEOTIDE SEQUENCE [LARGE SCALE GENOMIC DNA]</scope>
    <source>
        <strain evidence="8">CGMCC 1.6784</strain>
    </source>
</reference>
<gene>
    <name evidence="3 7" type="primary">proC</name>
    <name evidence="7" type="ORF">GCM10011349_22280</name>
</gene>
<evidence type="ECO:0000256" key="5">
    <source>
        <dbReference type="SAM" id="Phobius"/>
    </source>
</evidence>
<comment type="subcellular location">
    <subcellularLocation>
        <location evidence="3">Cytoplasm</location>
    </subcellularLocation>
</comment>
<accession>A0ABQ2JNY1</accession>
<dbReference type="Gene3D" id="1.10.3730.10">
    <property type="entry name" value="ProC C-terminal domain-like"/>
    <property type="match status" value="1"/>
</dbReference>
<evidence type="ECO:0000259" key="6">
    <source>
        <dbReference type="Pfam" id="PF14748"/>
    </source>
</evidence>
<feature type="domain" description="Pyrroline-5-carboxylate reductase dimerisation" evidence="6">
    <location>
        <begin position="156"/>
        <end position="266"/>
    </location>
</feature>
<comment type="pathway">
    <text evidence="3">Amino-acid biosynthesis; L-proline biosynthesis; L-proline from L-glutamate 5-semialdehyde: step 1/1.</text>
</comment>
<keyword evidence="3" id="KW-0641">Proline biosynthesis</keyword>
<dbReference type="PANTHER" id="PTHR11645:SF0">
    <property type="entry name" value="PYRROLINE-5-CARBOXYLATE REDUCTASE 3"/>
    <property type="match status" value="1"/>
</dbReference>
<dbReference type="InterPro" id="IPR008927">
    <property type="entry name" value="6-PGluconate_DH-like_C_sf"/>
</dbReference>
<evidence type="ECO:0000256" key="4">
    <source>
        <dbReference type="SAM" id="MobiDB-lite"/>
    </source>
</evidence>
<keyword evidence="5" id="KW-1133">Transmembrane helix</keyword>
<feature type="region of interest" description="Disordered" evidence="4">
    <location>
        <begin position="211"/>
        <end position="236"/>
    </location>
</feature>
<comment type="catalytic activity">
    <reaction evidence="3">
        <text>L-proline + NAD(+) = (S)-1-pyrroline-5-carboxylate + NADH + 2 H(+)</text>
        <dbReference type="Rhea" id="RHEA:14105"/>
        <dbReference type="ChEBI" id="CHEBI:15378"/>
        <dbReference type="ChEBI" id="CHEBI:17388"/>
        <dbReference type="ChEBI" id="CHEBI:57540"/>
        <dbReference type="ChEBI" id="CHEBI:57945"/>
        <dbReference type="ChEBI" id="CHEBI:60039"/>
        <dbReference type="EC" id="1.5.1.2"/>
    </reaction>
</comment>
<dbReference type="SUPFAM" id="SSF48179">
    <property type="entry name" value="6-phosphogluconate dehydrogenase C-terminal domain-like"/>
    <property type="match status" value="1"/>
</dbReference>
<feature type="transmembrane region" description="Helical" evidence="5">
    <location>
        <begin position="7"/>
        <end position="26"/>
    </location>
</feature>
<evidence type="ECO:0000313" key="7">
    <source>
        <dbReference type="EMBL" id="GGN50528.1"/>
    </source>
</evidence>
<dbReference type="EC" id="1.5.1.2" evidence="3"/>
<dbReference type="Gene3D" id="3.40.50.720">
    <property type="entry name" value="NAD(P)-binding Rossmann-like Domain"/>
    <property type="match status" value="1"/>
</dbReference>
<keyword evidence="5" id="KW-0472">Membrane</keyword>